<dbReference type="PANTHER" id="PTHR43436">
    <property type="entry name" value="ARAC-FAMILY TRANSCRIPTIONAL REGULATOR"/>
    <property type="match status" value="1"/>
</dbReference>
<dbReference type="AlphaFoldDB" id="A0A150QXK2"/>
<feature type="domain" description="HTH araC/xylS-type" evidence="3">
    <location>
        <begin position="195"/>
        <end position="293"/>
    </location>
</feature>
<keyword evidence="1" id="KW-0805">Transcription regulation</keyword>
<evidence type="ECO:0000313" key="4">
    <source>
        <dbReference type="EMBL" id="KYF72723.1"/>
    </source>
</evidence>
<evidence type="ECO:0000256" key="1">
    <source>
        <dbReference type="ARBA" id="ARBA00023015"/>
    </source>
</evidence>
<organism evidence="4 5">
    <name type="scientific">Sorangium cellulosum</name>
    <name type="common">Polyangium cellulosum</name>
    <dbReference type="NCBI Taxonomy" id="56"/>
    <lineage>
        <taxon>Bacteria</taxon>
        <taxon>Pseudomonadati</taxon>
        <taxon>Myxococcota</taxon>
        <taxon>Polyangia</taxon>
        <taxon>Polyangiales</taxon>
        <taxon>Polyangiaceae</taxon>
        <taxon>Sorangium</taxon>
    </lineage>
</organism>
<dbReference type="Gene3D" id="1.10.10.60">
    <property type="entry name" value="Homeodomain-like"/>
    <property type="match status" value="1"/>
</dbReference>
<dbReference type="SMART" id="SM00342">
    <property type="entry name" value="HTH_ARAC"/>
    <property type="match status" value="1"/>
</dbReference>
<dbReference type="PANTHER" id="PTHR43436:SF1">
    <property type="entry name" value="TRANSCRIPTIONAL REGULATORY PROTEIN"/>
    <property type="match status" value="1"/>
</dbReference>
<evidence type="ECO:0000256" key="2">
    <source>
        <dbReference type="ARBA" id="ARBA00023163"/>
    </source>
</evidence>
<dbReference type="Pfam" id="PF12833">
    <property type="entry name" value="HTH_18"/>
    <property type="match status" value="1"/>
</dbReference>
<accession>A0A150QXK2</accession>
<reference evidence="4 5" key="1">
    <citation type="submission" date="2014-02" db="EMBL/GenBank/DDBJ databases">
        <title>The small core and large imbalanced accessory genome model reveals a collaborative survival strategy of Sorangium cellulosum strains in nature.</title>
        <authorList>
            <person name="Han K."/>
            <person name="Peng R."/>
            <person name="Blom J."/>
            <person name="Li Y.-Z."/>
        </authorList>
    </citation>
    <scope>NUCLEOTIDE SEQUENCE [LARGE SCALE GENOMIC DNA]</scope>
    <source>
        <strain evidence="4 5">So0008-312</strain>
    </source>
</reference>
<dbReference type="PROSITE" id="PS01124">
    <property type="entry name" value="HTH_ARAC_FAMILY_2"/>
    <property type="match status" value="1"/>
</dbReference>
<dbReference type="InterPro" id="IPR009594">
    <property type="entry name" value="Tscrpt_reg_HTH_AraC_N"/>
</dbReference>
<dbReference type="SUPFAM" id="SSF46689">
    <property type="entry name" value="Homeodomain-like"/>
    <property type="match status" value="2"/>
</dbReference>
<comment type="caution">
    <text evidence="4">The sequence shown here is derived from an EMBL/GenBank/DDBJ whole genome shotgun (WGS) entry which is preliminary data.</text>
</comment>
<sequence length="311" mass="33650">MRQSGRARLEELSALIVRHTAADGMHACELPRVTLIRSSRPTLPMPALYTPSLCLVTQGRKQAVLGGRLYDYDAARYLVVSVDLPVVGSVIEASMAAPYLCLQLHLDMGMLGELVLERFPVDRAAPPPAGLGIHEVTPALVDACARLVALLDTPEDIAALGPLIEREILYRLVTGPAAEMMRHIARSGGGLARVSRVISWIKAHYAEPFTIEALAAHAGMSESSLHAHFKSATMMSPLQYRAQLRLQEARRLMVAEGVEAAQAGFRVGYDSPSQFSREYRRLFGAPPAMDASRLRASGGEAGGIAGTRRTM</sequence>
<dbReference type="EMBL" id="JEMA01000241">
    <property type="protein sequence ID" value="KYF72723.1"/>
    <property type="molecule type" value="Genomic_DNA"/>
</dbReference>
<dbReference type="GO" id="GO:0003700">
    <property type="term" value="F:DNA-binding transcription factor activity"/>
    <property type="evidence" value="ECO:0007669"/>
    <property type="project" value="InterPro"/>
</dbReference>
<dbReference type="InterPro" id="IPR018060">
    <property type="entry name" value="HTH_AraC"/>
</dbReference>
<proteinExistence type="predicted"/>
<protein>
    <submittedName>
        <fullName evidence="4">AraC family transcriptional regulator</fullName>
    </submittedName>
</protein>
<name>A0A150QXK2_SORCE</name>
<evidence type="ECO:0000259" key="3">
    <source>
        <dbReference type="PROSITE" id="PS01124"/>
    </source>
</evidence>
<dbReference type="RefSeq" id="WP_061606146.1">
    <property type="nucleotide sequence ID" value="NZ_JEMA01000241.1"/>
</dbReference>
<gene>
    <name evidence="4" type="ORF">BE15_32375</name>
</gene>
<keyword evidence="2" id="KW-0804">Transcription</keyword>
<evidence type="ECO:0000313" key="5">
    <source>
        <dbReference type="Proteomes" id="UP000075260"/>
    </source>
</evidence>
<dbReference type="InterPro" id="IPR009057">
    <property type="entry name" value="Homeodomain-like_sf"/>
</dbReference>
<dbReference type="GO" id="GO:0043565">
    <property type="term" value="F:sequence-specific DNA binding"/>
    <property type="evidence" value="ECO:0007669"/>
    <property type="project" value="InterPro"/>
</dbReference>
<dbReference type="Pfam" id="PF06719">
    <property type="entry name" value="AraC_N"/>
    <property type="match status" value="1"/>
</dbReference>
<dbReference type="Proteomes" id="UP000075260">
    <property type="component" value="Unassembled WGS sequence"/>
</dbReference>